<gene>
    <name evidence="2" type="ORF">E2C01_090141</name>
</gene>
<dbReference type="AlphaFoldDB" id="A0A5B7JJG0"/>
<feature type="region of interest" description="Disordered" evidence="1">
    <location>
        <begin position="35"/>
        <end position="75"/>
    </location>
</feature>
<protein>
    <submittedName>
        <fullName evidence="2">Uncharacterized protein</fullName>
    </submittedName>
</protein>
<dbReference type="Proteomes" id="UP000324222">
    <property type="component" value="Unassembled WGS sequence"/>
</dbReference>
<evidence type="ECO:0000256" key="1">
    <source>
        <dbReference type="SAM" id="MobiDB-lite"/>
    </source>
</evidence>
<dbReference type="EMBL" id="VSRR010100420">
    <property type="protein sequence ID" value="MPC94949.1"/>
    <property type="molecule type" value="Genomic_DNA"/>
</dbReference>
<keyword evidence="3" id="KW-1185">Reference proteome</keyword>
<evidence type="ECO:0000313" key="3">
    <source>
        <dbReference type="Proteomes" id="UP000324222"/>
    </source>
</evidence>
<comment type="caution">
    <text evidence="2">The sequence shown here is derived from an EMBL/GenBank/DDBJ whole genome shotgun (WGS) entry which is preliminary data.</text>
</comment>
<sequence length="75" mass="8212">MGREGKFVLREIKKVKGKVSGRLSVTVQDRYTLARSQSPPPYTLPSLIITSAPPTWPNSQPSPPAAKLPDVKKRG</sequence>
<name>A0A5B7JJG0_PORTR</name>
<reference evidence="2 3" key="1">
    <citation type="submission" date="2019-05" db="EMBL/GenBank/DDBJ databases">
        <title>Another draft genome of Portunus trituberculatus and its Hox gene families provides insights of decapod evolution.</title>
        <authorList>
            <person name="Jeong J.-H."/>
            <person name="Song I."/>
            <person name="Kim S."/>
            <person name="Choi T."/>
            <person name="Kim D."/>
            <person name="Ryu S."/>
            <person name="Kim W."/>
        </authorList>
    </citation>
    <scope>NUCLEOTIDE SEQUENCE [LARGE SCALE GENOMIC DNA]</scope>
    <source>
        <tissue evidence="2">Muscle</tissue>
    </source>
</reference>
<accession>A0A5B7JJG0</accession>
<feature type="compositionally biased region" description="Pro residues" evidence="1">
    <location>
        <begin position="54"/>
        <end position="66"/>
    </location>
</feature>
<organism evidence="2 3">
    <name type="scientific">Portunus trituberculatus</name>
    <name type="common">Swimming crab</name>
    <name type="synonym">Neptunus trituberculatus</name>
    <dbReference type="NCBI Taxonomy" id="210409"/>
    <lineage>
        <taxon>Eukaryota</taxon>
        <taxon>Metazoa</taxon>
        <taxon>Ecdysozoa</taxon>
        <taxon>Arthropoda</taxon>
        <taxon>Crustacea</taxon>
        <taxon>Multicrustacea</taxon>
        <taxon>Malacostraca</taxon>
        <taxon>Eumalacostraca</taxon>
        <taxon>Eucarida</taxon>
        <taxon>Decapoda</taxon>
        <taxon>Pleocyemata</taxon>
        <taxon>Brachyura</taxon>
        <taxon>Eubrachyura</taxon>
        <taxon>Portunoidea</taxon>
        <taxon>Portunidae</taxon>
        <taxon>Portuninae</taxon>
        <taxon>Portunus</taxon>
    </lineage>
</organism>
<evidence type="ECO:0000313" key="2">
    <source>
        <dbReference type="EMBL" id="MPC94949.1"/>
    </source>
</evidence>
<proteinExistence type="predicted"/>